<dbReference type="PANTHER" id="PTHR31419:SF1">
    <property type="entry name" value="PROTEIN PIN-LIKES 6"/>
    <property type="match status" value="1"/>
</dbReference>
<dbReference type="InterPro" id="IPR004776">
    <property type="entry name" value="Mem_transp_PIN-like"/>
</dbReference>
<evidence type="ECO:0000256" key="3">
    <source>
        <dbReference type="ARBA" id="ARBA00022989"/>
    </source>
</evidence>
<feature type="transmembrane region" description="Helical" evidence="6">
    <location>
        <begin position="123"/>
        <end position="144"/>
    </location>
</feature>
<feature type="transmembrane region" description="Helical" evidence="6">
    <location>
        <begin position="282"/>
        <end position="308"/>
    </location>
</feature>
<evidence type="ECO:0008006" key="9">
    <source>
        <dbReference type="Google" id="ProtNLM"/>
    </source>
</evidence>
<feature type="transmembrane region" description="Helical" evidence="6">
    <location>
        <begin position="58"/>
        <end position="77"/>
    </location>
</feature>
<protein>
    <recommendedName>
        <fullName evidence="9">Auxin efflux carrier family protein</fullName>
    </recommendedName>
</protein>
<keyword evidence="8" id="KW-1185">Reference proteome</keyword>
<dbReference type="GO" id="GO:0016020">
    <property type="term" value="C:membrane"/>
    <property type="evidence" value="ECO:0007669"/>
    <property type="project" value="UniProtKB-SubCell"/>
</dbReference>
<name>A0AAV8UBP5_9ROSI</name>
<feature type="transmembrane region" description="Helical" evidence="6">
    <location>
        <begin position="388"/>
        <end position="410"/>
    </location>
</feature>
<accession>A0AAV8UBP5</accession>
<feature type="transmembrane region" description="Helical" evidence="6">
    <location>
        <begin position="320"/>
        <end position="343"/>
    </location>
</feature>
<organism evidence="7 8">
    <name type="scientific">Erythroxylum novogranatense</name>
    <dbReference type="NCBI Taxonomy" id="1862640"/>
    <lineage>
        <taxon>Eukaryota</taxon>
        <taxon>Viridiplantae</taxon>
        <taxon>Streptophyta</taxon>
        <taxon>Embryophyta</taxon>
        <taxon>Tracheophyta</taxon>
        <taxon>Spermatophyta</taxon>
        <taxon>Magnoliopsida</taxon>
        <taxon>eudicotyledons</taxon>
        <taxon>Gunneridae</taxon>
        <taxon>Pentapetalae</taxon>
        <taxon>rosids</taxon>
        <taxon>fabids</taxon>
        <taxon>Malpighiales</taxon>
        <taxon>Erythroxylaceae</taxon>
        <taxon>Erythroxylum</taxon>
    </lineage>
</organism>
<keyword evidence="3 6" id="KW-1133">Transmembrane helix</keyword>
<keyword evidence="5" id="KW-0927">Auxin signaling pathway</keyword>
<feature type="transmembrane region" description="Helical" evidence="6">
    <location>
        <begin position="250"/>
        <end position="270"/>
    </location>
</feature>
<comment type="caution">
    <text evidence="7">The sequence shown here is derived from an EMBL/GenBank/DDBJ whole genome shotgun (WGS) entry which is preliminary data.</text>
</comment>
<feature type="transmembrane region" description="Helical" evidence="6">
    <location>
        <begin position="20"/>
        <end position="46"/>
    </location>
</feature>
<evidence type="ECO:0000256" key="5">
    <source>
        <dbReference type="ARBA" id="ARBA00023294"/>
    </source>
</evidence>
<evidence type="ECO:0000256" key="6">
    <source>
        <dbReference type="SAM" id="Phobius"/>
    </source>
</evidence>
<dbReference type="GO" id="GO:0009734">
    <property type="term" value="P:auxin-activated signaling pathway"/>
    <property type="evidence" value="ECO:0007669"/>
    <property type="project" value="UniProtKB-KW"/>
</dbReference>
<feature type="transmembrane region" description="Helical" evidence="6">
    <location>
        <begin position="89"/>
        <end position="111"/>
    </location>
</feature>
<dbReference type="PANTHER" id="PTHR31419">
    <property type="entry name" value="PROTEIN PIN-LIKES 2"/>
    <property type="match status" value="1"/>
</dbReference>
<dbReference type="InterPro" id="IPR039305">
    <property type="entry name" value="PILS2/6"/>
</dbReference>
<evidence type="ECO:0000256" key="2">
    <source>
        <dbReference type="ARBA" id="ARBA00022692"/>
    </source>
</evidence>
<keyword evidence="4 6" id="KW-0472">Membrane</keyword>
<gene>
    <name evidence="7" type="ORF">K2173_008185</name>
</gene>
<dbReference type="Proteomes" id="UP001159364">
    <property type="component" value="Linkage Group LG08"/>
</dbReference>
<reference evidence="7 8" key="1">
    <citation type="submission" date="2021-09" db="EMBL/GenBank/DDBJ databases">
        <title>Genomic insights and catalytic innovation underlie evolution of tropane alkaloids biosynthesis.</title>
        <authorList>
            <person name="Wang Y.-J."/>
            <person name="Tian T."/>
            <person name="Huang J.-P."/>
            <person name="Huang S.-X."/>
        </authorList>
    </citation>
    <scope>NUCLEOTIDE SEQUENCE [LARGE SCALE GENOMIC DNA]</scope>
    <source>
        <strain evidence="7">KIB-2018</strain>
        <tissue evidence="7">Leaf</tissue>
    </source>
</reference>
<dbReference type="EMBL" id="JAIWQS010000008">
    <property type="protein sequence ID" value="KAJ8898876.1"/>
    <property type="molecule type" value="Genomic_DNA"/>
</dbReference>
<proteinExistence type="predicted"/>
<feature type="transmembrane region" description="Helical" evidence="6">
    <location>
        <begin position="164"/>
        <end position="182"/>
    </location>
</feature>
<evidence type="ECO:0000256" key="4">
    <source>
        <dbReference type="ARBA" id="ARBA00023136"/>
    </source>
</evidence>
<comment type="subcellular location">
    <subcellularLocation>
        <location evidence="1">Membrane</location>
        <topology evidence="1">Multi-pass membrane protein</topology>
    </subcellularLocation>
</comment>
<evidence type="ECO:0000313" key="7">
    <source>
        <dbReference type="EMBL" id="KAJ8898876.1"/>
    </source>
</evidence>
<evidence type="ECO:0000313" key="8">
    <source>
        <dbReference type="Proteomes" id="UP001159364"/>
    </source>
</evidence>
<dbReference type="Pfam" id="PF03547">
    <property type="entry name" value="Mem_trans"/>
    <property type="match status" value="1"/>
</dbReference>
<sequence>MERLLSAVAVMEKHVGGESVWGTIKIAVLPIAKVFTMCFLGFLMASKYVNILPANGRKLLNGLVFSLLLPCLIFSQLGQAVTLKKMLEWWFIPMNVLLGSISGSIIGFVVASVVRPPYPFFKFTIIHIGIGNIGNVPLVLIAALCRDTSNPFGDSDKCSTDGTAYISFGQWVGAIILYTYVFNMLAPPPEGTFDIEDGHLPIKGLPKDVAPEQVPLLAGAEEETDSNASVKGKIKRFAIFLYEKLKLKQILQPPIIASILAMVLGAIPFFKRLIFTSDAPLFFFTDSCIILGEAMIPCILLALGGNLVDGPGSSKLGLRTTAAIIFGRLVLVPPAGLGIVTLADKLGFLPADDKMFRFVLLLQHTMPTSILSGAVANLRGCGREAAAVLFWVHIFAIFSMAGWIVLYLNILF</sequence>
<dbReference type="AlphaFoldDB" id="A0AAV8UBP5"/>
<keyword evidence="2 6" id="KW-0812">Transmembrane</keyword>
<feature type="transmembrane region" description="Helical" evidence="6">
    <location>
        <begin position="355"/>
        <end position="376"/>
    </location>
</feature>
<evidence type="ECO:0000256" key="1">
    <source>
        <dbReference type="ARBA" id="ARBA00004141"/>
    </source>
</evidence>
<dbReference type="GO" id="GO:0080162">
    <property type="term" value="P:endoplasmic reticulum to cytosol auxin transport"/>
    <property type="evidence" value="ECO:0007669"/>
    <property type="project" value="InterPro"/>
</dbReference>